<feature type="region of interest" description="Disordered" evidence="1">
    <location>
        <begin position="86"/>
        <end position="163"/>
    </location>
</feature>
<organism evidence="2 3">
    <name type="scientific">Pseudomonas gessardii</name>
    <dbReference type="NCBI Taxonomy" id="78544"/>
    <lineage>
        <taxon>Bacteria</taxon>
        <taxon>Pseudomonadati</taxon>
        <taxon>Pseudomonadota</taxon>
        <taxon>Gammaproteobacteria</taxon>
        <taxon>Pseudomonadales</taxon>
        <taxon>Pseudomonadaceae</taxon>
        <taxon>Pseudomonas</taxon>
    </lineage>
</organism>
<evidence type="ECO:0008006" key="4">
    <source>
        <dbReference type="Google" id="ProtNLM"/>
    </source>
</evidence>
<dbReference type="AlphaFoldDB" id="A0A7Y1MM42"/>
<accession>A0A7Y1MM42</accession>
<dbReference type="EMBL" id="JAAQYP010000006">
    <property type="protein sequence ID" value="NNA94614.1"/>
    <property type="molecule type" value="Genomic_DNA"/>
</dbReference>
<feature type="compositionally biased region" description="Gly residues" evidence="1">
    <location>
        <begin position="102"/>
        <end position="114"/>
    </location>
</feature>
<gene>
    <name evidence="2" type="ORF">HBO33_05505</name>
</gene>
<proteinExistence type="predicted"/>
<protein>
    <recommendedName>
        <fullName evidence="4">Type III secretion effector protein</fullName>
    </recommendedName>
</protein>
<feature type="compositionally biased region" description="Basic and acidic residues" evidence="1">
    <location>
        <begin position="135"/>
        <end position="145"/>
    </location>
</feature>
<sequence length="350" mass="37660">MGQAVARQEPAVSEPAGDAATVKTLFSELLEAERGSKAQVARDLRDKLNDLRQKLGDEKFKEILESLKRGAAEDWLALMKRLFPDLFPDEPSQPPSAPRSPGGRGGGGGGGGGANPATLGPRESMSNRPLTKGAQYHDYKLDKSNPGKKPSMGREQGNIWSGFSQSQGTGNCITIAAIKAAMMKFGQEPTDVFRDVRAAGDGFDIQMRDGFQLHLSKDELRTAAEVARFEGDDPALMTSANVMFAASGKRAHMEGNRAASPQENDENARRSYRDALESLMDGEGDHEGLDRLGLKGLYRQSSHHELASGGLGIINYSQHSMAVIGGQVELNGGRGGPPQQEEYGQAYIFI</sequence>
<evidence type="ECO:0000313" key="3">
    <source>
        <dbReference type="Proteomes" id="UP000542111"/>
    </source>
</evidence>
<evidence type="ECO:0000313" key="2">
    <source>
        <dbReference type="EMBL" id="NNA94614.1"/>
    </source>
</evidence>
<comment type="caution">
    <text evidence="2">The sequence shown here is derived from an EMBL/GenBank/DDBJ whole genome shotgun (WGS) entry which is preliminary data.</text>
</comment>
<name>A0A7Y1MM42_9PSED</name>
<dbReference type="Proteomes" id="UP000542111">
    <property type="component" value="Unassembled WGS sequence"/>
</dbReference>
<evidence type="ECO:0000256" key="1">
    <source>
        <dbReference type="SAM" id="MobiDB-lite"/>
    </source>
</evidence>
<reference evidence="2 3" key="1">
    <citation type="journal article" date="2020" name="Front. Microbiol.">
        <title>Genetic Organization of the aprX-lipA2 Operon Affects the Proteolytic Potential of Pseudomonas Species in Milk.</title>
        <authorList>
            <person name="Maier C."/>
            <person name="Huptas C."/>
            <person name="von Neubeck M."/>
            <person name="Scherer S."/>
            <person name="Wenning M."/>
            <person name="Lucking G."/>
        </authorList>
    </citation>
    <scope>NUCLEOTIDE SEQUENCE [LARGE SCALE GENOMIC DNA]</scope>
    <source>
        <strain evidence="2 3">G4779</strain>
    </source>
</reference>